<protein>
    <submittedName>
        <fullName evidence="2">Bifunctional protein GlmU</fullName>
    </submittedName>
</protein>
<dbReference type="EMBL" id="JADGJQ010000038">
    <property type="protein sequence ID" value="KAJ3176761.1"/>
    <property type="molecule type" value="Genomic_DNA"/>
</dbReference>
<comment type="caution">
    <text evidence="2">The sequence shown here is derived from an EMBL/GenBank/DDBJ whole genome shotgun (WGS) entry which is preliminary data.</text>
</comment>
<keyword evidence="1" id="KW-1133">Transmembrane helix</keyword>
<evidence type="ECO:0000313" key="2">
    <source>
        <dbReference type="EMBL" id="KAJ3176761.1"/>
    </source>
</evidence>
<gene>
    <name evidence="2" type="primary">CPI1</name>
    <name evidence="2" type="ORF">HDU87_004900</name>
</gene>
<reference evidence="2" key="1">
    <citation type="submission" date="2020-05" db="EMBL/GenBank/DDBJ databases">
        <title>Phylogenomic resolution of chytrid fungi.</title>
        <authorList>
            <person name="Stajich J.E."/>
            <person name="Amses K."/>
            <person name="Simmons R."/>
            <person name="Seto K."/>
            <person name="Myers J."/>
            <person name="Bonds A."/>
            <person name="Quandt C.A."/>
            <person name="Barry K."/>
            <person name="Liu P."/>
            <person name="Grigoriev I."/>
            <person name="Longcore J.E."/>
            <person name="James T.Y."/>
        </authorList>
    </citation>
    <scope>NUCLEOTIDE SEQUENCE</scope>
    <source>
        <strain evidence="2">JEL0379</strain>
    </source>
</reference>
<name>A0AAD5XM56_9FUNG</name>
<evidence type="ECO:0000313" key="3">
    <source>
        <dbReference type="Proteomes" id="UP001212152"/>
    </source>
</evidence>
<keyword evidence="3" id="KW-1185">Reference proteome</keyword>
<dbReference type="PANTHER" id="PTHR35136:SF1">
    <property type="entry name" value="CYCLOEUCALENOL CYCLOISOMERASE"/>
    <property type="match status" value="1"/>
</dbReference>
<feature type="transmembrane region" description="Helical" evidence="1">
    <location>
        <begin position="25"/>
        <end position="46"/>
    </location>
</feature>
<dbReference type="PANTHER" id="PTHR35136">
    <property type="entry name" value="CYCLOEUCALENOL CYCLOISOMERASE"/>
    <property type="match status" value="1"/>
</dbReference>
<evidence type="ECO:0000256" key="1">
    <source>
        <dbReference type="SAM" id="Phobius"/>
    </source>
</evidence>
<sequence length="285" mass="32234">MVRSHRHPAPLLASSLSKSRGERFFLAYSLAWVLLFAVVIQQQLYLTFDANSYLILGLVIFLPAPLIPILFPALCDDPSVPFTRRYTTKANIWIAIFSFIANYVFTHYFYQVLHVSYTFPAHRLNDVPFALYLITHGYFILYHVLATFAARVLWRIVLSNRASKRNYAIAGVVLLFGSITTAFLETWTIKSFPYYTYPDQRAMFTTGSVFYAIYFIVSFPCFARIDETAGVVWTMPEVVKDVLAASMAITMLLDAWRLAVGPLVLAGDADTRAAAATGMPWMKSV</sequence>
<accession>A0AAD5XM56</accession>
<feature type="transmembrane region" description="Helical" evidence="1">
    <location>
        <begin position="52"/>
        <end position="71"/>
    </location>
</feature>
<feature type="transmembrane region" description="Helical" evidence="1">
    <location>
        <begin position="166"/>
        <end position="184"/>
    </location>
</feature>
<dbReference type="Proteomes" id="UP001212152">
    <property type="component" value="Unassembled WGS sequence"/>
</dbReference>
<dbReference type="AlphaFoldDB" id="A0AAD5XM56"/>
<proteinExistence type="predicted"/>
<dbReference type="GO" id="GO:0047793">
    <property type="term" value="F:cycloeucalenol cycloisomerase activity"/>
    <property type="evidence" value="ECO:0007669"/>
    <property type="project" value="InterPro"/>
</dbReference>
<dbReference type="InterPro" id="IPR020532">
    <property type="entry name" value="Cycloeucalenol_cycloisomerase"/>
</dbReference>
<feature type="transmembrane region" description="Helical" evidence="1">
    <location>
        <begin position="204"/>
        <end position="225"/>
    </location>
</feature>
<feature type="transmembrane region" description="Helical" evidence="1">
    <location>
        <begin position="92"/>
        <end position="110"/>
    </location>
</feature>
<feature type="transmembrane region" description="Helical" evidence="1">
    <location>
        <begin position="130"/>
        <end position="154"/>
    </location>
</feature>
<keyword evidence="1" id="KW-0812">Transmembrane</keyword>
<keyword evidence="1" id="KW-0472">Membrane</keyword>
<organism evidence="2 3">
    <name type="scientific">Geranomyces variabilis</name>
    <dbReference type="NCBI Taxonomy" id="109894"/>
    <lineage>
        <taxon>Eukaryota</taxon>
        <taxon>Fungi</taxon>
        <taxon>Fungi incertae sedis</taxon>
        <taxon>Chytridiomycota</taxon>
        <taxon>Chytridiomycota incertae sedis</taxon>
        <taxon>Chytridiomycetes</taxon>
        <taxon>Spizellomycetales</taxon>
        <taxon>Powellomycetaceae</taxon>
        <taxon>Geranomyces</taxon>
    </lineage>
</organism>